<gene>
    <name evidence="1" type="ORF">HFP15_38365</name>
</gene>
<organism evidence="1 2">
    <name type="scientific">Amycolatopsis acididurans</name>
    <dbReference type="NCBI Taxonomy" id="2724524"/>
    <lineage>
        <taxon>Bacteria</taxon>
        <taxon>Bacillati</taxon>
        <taxon>Actinomycetota</taxon>
        <taxon>Actinomycetes</taxon>
        <taxon>Pseudonocardiales</taxon>
        <taxon>Pseudonocardiaceae</taxon>
        <taxon>Amycolatopsis</taxon>
    </lineage>
</organism>
<keyword evidence="2" id="KW-1185">Reference proteome</keyword>
<comment type="caution">
    <text evidence="1">The sequence shown here is derived from an EMBL/GenBank/DDBJ whole genome shotgun (WGS) entry which is preliminary data.</text>
</comment>
<accession>A0ABX1JG04</accession>
<sequence>MPGCEQGCQTVFSAALPGGRRLDGLSSAGGAVLAYWSGGNLLGTTQVRGSDGRPYERVTGGVCGSGHCSVTFDFGAHSAAVASLRLDSKITVGTTVEGVVADARDLDGDGIPDAAVRQSTYDPSFALAPLYWETYLLRGDDLVPTGCSAPVHGPQDAPAAPVTGECPMNI</sequence>
<name>A0ABX1JG04_9PSEU</name>
<proteinExistence type="predicted"/>
<evidence type="ECO:0000313" key="1">
    <source>
        <dbReference type="EMBL" id="NKQ58725.1"/>
    </source>
</evidence>
<protein>
    <submittedName>
        <fullName evidence="1">Uncharacterized protein</fullName>
    </submittedName>
</protein>
<dbReference type="EMBL" id="JAAXLS010000064">
    <property type="protein sequence ID" value="NKQ58725.1"/>
    <property type="molecule type" value="Genomic_DNA"/>
</dbReference>
<evidence type="ECO:0000313" key="2">
    <source>
        <dbReference type="Proteomes" id="UP000715441"/>
    </source>
</evidence>
<reference evidence="1 2" key="1">
    <citation type="submission" date="2020-04" db="EMBL/GenBank/DDBJ databases">
        <title>Novel species.</title>
        <authorList>
            <person name="Teo W.F.A."/>
            <person name="Lipun K."/>
            <person name="Srisuk N."/>
            <person name="Duangmal K."/>
        </authorList>
    </citation>
    <scope>NUCLEOTIDE SEQUENCE [LARGE SCALE GENOMIC DNA]</scope>
    <source>
        <strain evidence="1 2">K13G38</strain>
    </source>
</reference>
<dbReference type="Proteomes" id="UP000715441">
    <property type="component" value="Unassembled WGS sequence"/>
</dbReference>